<accession>A0A6B3S0S6</accession>
<dbReference type="Pfam" id="PF10552">
    <property type="entry name" value="ORF6C"/>
    <property type="match status" value="1"/>
</dbReference>
<feature type="domain" description="ORF6C" evidence="2">
    <location>
        <begin position="123"/>
        <end position="231"/>
    </location>
</feature>
<evidence type="ECO:0000313" key="4">
    <source>
        <dbReference type="Proteomes" id="UP000477402"/>
    </source>
</evidence>
<dbReference type="RefSeq" id="WP_163646963.1">
    <property type="nucleotide sequence ID" value="NZ_WWDH01000218.1"/>
</dbReference>
<dbReference type="InterPro" id="IPR018873">
    <property type="entry name" value="KilA-N_DNA-bd_domain"/>
</dbReference>
<dbReference type="InterPro" id="IPR018878">
    <property type="entry name" value="ORF6C_dom"/>
</dbReference>
<feature type="domain" description="KilA-N DNA-binding" evidence="1">
    <location>
        <begin position="5"/>
        <end position="90"/>
    </location>
</feature>
<gene>
    <name evidence="3" type="ORF">GTP08_14470</name>
</gene>
<evidence type="ECO:0000259" key="2">
    <source>
        <dbReference type="Pfam" id="PF10552"/>
    </source>
</evidence>
<sequence length="241" mass="27359">MNELQITELNGQRVLTTQQIAEGYGTDSASITKNFNNNKSRFYEGKHFFLLQGADLKEFKNNIQNLDVVGNRAPKLYLWTEKGALLHAKSLGTDEAWDMYDILVDTYFKVQEQQVPLTLDQQIAAIATGYGSVKEELVEVKDRVSDLEENAPLSAGEYNYIGSRITQRVNEVAHGYSSITQKQRGELYKDINRGVKVVTGISTRTQLRAKHFDTAMDFINNWEPSTATKMQLRQTSFDFEA</sequence>
<comment type="caution">
    <text evidence="3">The sequence shown here is derived from an EMBL/GenBank/DDBJ whole genome shotgun (WGS) entry which is preliminary data.</text>
</comment>
<dbReference type="Pfam" id="PF10543">
    <property type="entry name" value="ORF6N"/>
    <property type="match status" value="1"/>
</dbReference>
<evidence type="ECO:0000259" key="1">
    <source>
        <dbReference type="Pfam" id="PF10543"/>
    </source>
</evidence>
<name>A0A6B3S0S6_9LACT</name>
<evidence type="ECO:0008006" key="5">
    <source>
        <dbReference type="Google" id="ProtNLM"/>
    </source>
</evidence>
<organism evidence="3 4">
    <name type="scientific">Lactococcus lactis</name>
    <dbReference type="NCBI Taxonomy" id="1358"/>
    <lineage>
        <taxon>Bacteria</taxon>
        <taxon>Bacillati</taxon>
        <taxon>Bacillota</taxon>
        <taxon>Bacilli</taxon>
        <taxon>Lactobacillales</taxon>
        <taxon>Streptococcaceae</taxon>
        <taxon>Lactococcus</taxon>
    </lineage>
</organism>
<dbReference type="EMBL" id="WWDJ01000273">
    <property type="protein sequence ID" value="NEX56789.1"/>
    <property type="molecule type" value="Genomic_DNA"/>
</dbReference>
<protein>
    <recommendedName>
        <fullName evidence="5">Phage anti-repressor protein</fullName>
    </recommendedName>
</protein>
<reference evidence="3 4" key="1">
    <citation type="submission" date="2019-12" db="EMBL/GenBank/DDBJ databases">
        <title>Draft Genome Sequences of L. lactis strains MS22333, MS22334, MS22336, and MS22337, Isolated from Spontaneous Fermented Camel Milk in Ethiopia.</title>
        <authorList>
            <person name="Bragason E."/>
            <person name="Hansen E.B."/>
            <person name="Guya M.E."/>
            <person name="Berhe T."/>
        </authorList>
    </citation>
    <scope>NUCLEOTIDE SEQUENCE [LARGE SCALE GENOMIC DNA]</scope>
    <source>
        <strain evidence="3 4">MS22336</strain>
    </source>
</reference>
<evidence type="ECO:0000313" key="3">
    <source>
        <dbReference type="EMBL" id="NEX56789.1"/>
    </source>
</evidence>
<dbReference type="Proteomes" id="UP000477402">
    <property type="component" value="Unassembled WGS sequence"/>
</dbReference>
<dbReference type="AlphaFoldDB" id="A0A6B3S0S6"/>
<proteinExistence type="predicted"/>